<accession>A0A8J8NH20</accession>
<gene>
    <name evidence="2" type="ORF">FGO68_gene2286</name>
</gene>
<protein>
    <recommendedName>
        <fullName evidence="4">Transmembrane protein</fullName>
    </recommendedName>
</protein>
<keyword evidence="3" id="KW-1185">Reference proteome</keyword>
<evidence type="ECO:0000313" key="3">
    <source>
        <dbReference type="Proteomes" id="UP000785679"/>
    </source>
</evidence>
<evidence type="ECO:0008006" key="4">
    <source>
        <dbReference type="Google" id="ProtNLM"/>
    </source>
</evidence>
<evidence type="ECO:0000256" key="1">
    <source>
        <dbReference type="SAM" id="Phobius"/>
    </source>
</evidence>
<name>A0A8J8NH20_HALGN</name>
<keyword evidence="1" id="KW-0472">Membrane</keyword>
<feature type="transmembrane region" description="Helical" evidence="1">
    <location>
        <begin position="74"/>
        <end position="97"/>
    </location>
</feature>
<sequence>MYLIMRILYQLYEMRTSHIFFYLILMFCQPLNLQLIQLCIIIMRNPQYIYININPQKLSQFIYWNATRYPIPNFLMILFLTEIFISSLILHLLHLLYEMVQLIIHQVVVSLFPKIYFMATNFLVIHFFPQEEGLQIQFILILQISNLPLGQQQDQLIFFSPVSQKCLVIEHRELFSLDWKAQSHSQHIDSLDLSQISNNQNTLKFPNKIHRGIGLAYNYHEQLHNLMQYNLHQI</sequence>
<reference evidence="2" key="1">
    <citation type="submission" date="2019-06" db="EMBL/GenBank/DDBJ databases">
        <authorList>
            <person name="Zheng W."/>
        </authorList>
    </citation>
    <scope>NUCLEOTIDE SEQUENCE</scope>
    <source>
        <strain evidence="2">QDHG01</strain>
    </source>
</reference>
<feature type="transmembrane region" description="Helical" evidence="1">
    <location>
        <begin position="103"/>
        <end position="128"/>
    </location>
</feature>
<feature type="transmembrane region" description="Helical" evidence="1">
    <location>
        <begin position="20"/>
        <end position="43"/>
    </location>
</feature>
<keyword evidence="1" id="KW-0812">Transmembrane</keyword>
<evidence type="ECO:0000313" key="2">
    <source>
        <dbReference type="EMBL" id="TNV75016.1"/>
    </source>
</evidence>
<proteinExistence type="predicted"/>
<keyword evidence="1" id="KW-1133">Transmembrane helix</keyword>
<dbReference type="Proteomes" id="UP000785679">
    <property type="component" value="Unassembled WGS sequence"/>
</dbReference>
<dbReference type="EMBL" id="RRYP01016519">
    <property type="protein sequence ID" value="TNV75016.1"/>
    <property type="molecule type" value="Genomic_DNA"/>
</dbReference>
<dbReference type="AlphaFoldDB" id="A0A8J8NH20"/>
<organism evidence="2 3">
    <name type="scientific">Halteria grandinella</name>
    <dbReference type="NCBI Taxonomy" id="5974"/>
    <lineage>
        <taxon>Eukaryota</taxon>
        <taxon>Sar</taxon>
        <taxon>Alveolata</taxon>
        <taxon>Ciliophora</taxon>
        <taxon>Intramacronucleata</taxon>
        <taxon>Spirotrichea</taxon>
        <taxon>Stichotrichia</taxon>
        <taxon>Sporadotrichida</taxon>
        <taxon>Halteriidae</taxon>
        <taxon>Halteria</taxon>
    </lineage>
</organism>
<comment type="caution">
    <text evidence="2">The sequence shown here is derived from an EMBL/GenBank/DDBJ whole genome shotgun (WGS) entry which is preliminary data.</text>
</comment>